<evidence type="ECO:0000313" key="11">
    <source>
        <dbReference type="Proteomes" id="UP000183210"/>
    </source>
</evidence>
<comment type="pathway">
    <text evidence="2 8">Amino-acid degradation; L-arginine degradation via ADI pathway; carbamoyl phosphate from L-arginine: step 1/2.</text>
</comment>
<dbReference type="GeneID" id="300265544"/>
<dbReference type="PRINTS" id="PR01466">
    <property type="entry name" value="ARGDEIMINASE"/>
</dbReference>
<protein>
    <recommendedName>
        <fullName evidence="8">Arginine deiminase</fullName>
        <shortName evidence="8">ADI</shortName>
        <ecNumber evidence="8">3.5.3.6</ecNumber>
    </recommendedName>
    <alternativeName>
        <fullName evidence="8">Arginine dihydrolase</fullName>
        <shortName evidence="8">AD</shortName>
    </alternativeName>
</protein>
<reference evidence="10 11" key="1">
    <citation type="submission" date="2016-10" db="EMBL/GenBank/DDBJ databases">
        <authorList>
            <person name="Varghese N."/>
            <person name="Submissions S."/>
        </authorList>
    </citation>
    <scope>NUCLEOTIDE SEQUENCE [LARGE SCALE GENOMIC DNA]</scope>
    <source>
        <strain evidence="10 11">LMG 21974</strain>
    </source>
</reference>
<dbReference type="GO" id="GO:0016990">
    <property type="term" value="F:arginine deiminase activity"/>
    <property type="evidence" value="ECO:0007669"/>
    <property type="project" value="UniProtKB-UniRule"/>
</dbReference>
<dbReference type="PIRSF" id="PIRSF006356">
    <property type="entry name" value="Arg_deiminase"/>
    <property type="match status" value="1"/>
</dbReference>
<evidence type="ECO:0000256" key="6">
    <source>
        <dbReference type="ARBA" id="ARBA00022801"/>
    </source>
</evidence>
<dbReference type="RefSeq" id="WP_074821859.1">
    <property type="nucleotide sequence ID" value="NZ_FOEV01000002.1"/>
</dbReference>
<evidence type="ECO:0000256" key="4">
    <source>
        <dbReference type="ARBA" id="ARBA00022490"/>
    </source>
</evidence>
<dbReference type="AlphaFoldDB" id="A0A9X8M989"/>
<comment type="subcellular location">
    <subcellularLocation>
        <location evidence="1 8">Cytoplasm</location>
    </subcellularLocation>
</comment>
<dbReference type="Gene3D" id="3.75.10.10">
    <property type="entry name" value="L-arginine/glycine Amidinotransferase, Chain A"/>
    <property type="match status" value="1"/>
</dbReference>
<comment type="caution">
    <text evidence="10">The sequence shown here is derived from an EMBL/GenBank/DDBJ whole genome shotgun (WGS) entry which is preliminary data.</text>
</comment>
<dbReference type="NCBIfam" id="TIGR01078">
    <property type="entry name" value="arcA"/>
    <property type="match status" value="1"/>
</dbReference>
<evidence type="ECO:0000256" key="7">
    <source>
        <dbReference type="ARBA" id="ARBA00049429"/>
    </source>
</evidence>
<sequence>MTVNSTPLGVHSEVGKLRKVLVCSPGLAHQRLTPSNCDDLLFDDVIWVNQAKRDHFDFVTKMRERGVEVLEMHNLLTETVKNPEALKWILDRKIVPNQVGIGLVNETRAWLESQEPRHLAEFLIGGVSGSDLPDTSGSEMVKMFRDYLGHSSFVLPPLPNTQFTRDTTCWIYGGVTLNPMFWPARRQETLLTAAIYKFAPEFADQHFNIWYGDPDVDHGLATLEGGDVMPIGKGILLIGMGERTSRQAIGQLAQNLFKAGAVERIIVAGLPKSRAAMHLDTVFSFCDRDLVTVYPEVANAIVPFSLRPDESKPGGIDIRREPKPFLDTVAEALGLKALRVVLTGGDSYEAEREQWDDGNNVVALEPGVVVGYDRNTYTNTQLRKAGVEVITISASELGRGRGGGHCMTCPIVRDPVDY</sequence>
<keyword evidence="5 8" id="KW-0056">Arginine metabolism</keyword>
<gene>
    <name evidence="8" type="primary">arcA</name>
    <name evidence="10" type="ORF">SAMN05216409_10260</name>
</gene>
<dbReference type="NCBIfam" id="NF002381">
    <property type="entry name" value="PRK01388.1"/>
    <property type="match status" value="1"/>
</dbReference>
<dbReference type="GO" id="GO:0005737">
    <property type="term" value="C:cytoplasm"/>
    <property type="evidence" value="ECO:0007669"/>
    <property type="project" value="UniProtKB-SubCell"/>
</dbReference>
<dbReference type="Gene3D" id="1.10.3930.10">
    <property type="entry name" value="Arginine deiminase"/>
    <property type="match status" value="1"/>
</dbReference>
<dbReference type="Proteomes" id="UP000183210">
    <property type="component" value="Unassembled WGS sequence"/>
</dbReference>
<dbReference type="SUPFAM" id="SSF55909">
    <property type="entry name" value="Pentein"/>
    <property type="match status" value="1"/>
</dbReference>
<evidence type="ECO:0000256" key="3">
    <source>
        <dbReference type="ARBA" id="ARBA00010206"/>
    </source>
</evidence>
<dbReference type="PANTHER" id="PTHR47271:SF3">
    <property type="entry name" value="ARGININE DEIMINASE"/>
    <property type="match status" value="1"/>
</dbReference>
<comment type="catalytic activity">
    <reaction evidence="7 8">
        <text>L-arginine + H2O = L-citrulline + NH4(+)</text>
        <dbReference type="Rhea" id="RHEA:19597"/>
        <dbReference type="ChEBI" id="CHEBI:15377"/>
        <dbReference type="ChEBI" id="CHEBI:28938"/>
        <dbReference type="ChEBI" id="CHEBI:32682"/>
        <dbReference type="ChEBI" id="CHEBI:57743"/>
        <dbReference type="EC" id="3.5.3.6"/>
    </reaction>
</comment>
<proteinExistence type="inferred from homology"/>
<dbReference type="InterPro" id="IPR003876">
    <property type="entry name" value="Arg_deiminase"/>
</dbReference>
<keyword evidence="6 8" id="KW-0378">Hydrolase</keyword>
<dbReference type="EMBL" id="FOEV01000002">
    <property type="protein sequence ID" value="SEP76011.1"/>
    <property type="molecule type" value="Genomic_DNA"/>
</dbReference>
<dbReference type="GO" id="GO:0019546">
    <property type="term" value="P:L-arginine deiminase pathway"/>
    <property type="evidence" value="ECO:0007669"/>
    <property type="project" value="UniProtKB-UniRule"/>
</dbReference>
<evidence type="ECO:0000313" key="10">
    <source>
        <dbReference type="EMBL" id="SEP76011.1"/>
    </source>
</evidence>
<organism evidence="10 11">
    <name type="scientific">Pseudomonas lutea</name>
    <dbReference type="NCBI Taxonomy" id="243924"/>
    <lineage>
        <taxon>Bacteria</taxon>
        <taxon>Pseudomonadati</taxon>
        <taxon>Pseudomonadota</taxon>
        <taxon>Gammaproteobacteria</taxon>
        <taxon>Pseudomonadales</taxon>
        <taxon>Pseudomonadaceae</taxon>
        <taxon>Pseudomonas</taxon>
    </lineage>
</organism>
<feature type="active site" description="Amidino-cysteine intermediate" evidence="8 9">
    <location>
        <position position="406"/>
    </location>
</feature>
<evidence type="ECO:0000256" key="8">
    <source>
        <dbReference type="HAMAP-Rule" id="MF_00242"/>
    </source>
</evidence>
<evidence type="ECO:0000256" key="1">
    <source>
        <dbReference type="ARBA" id="ARBA00004496"/>
    </source>
</evidence>
<keyword evidence="4 8" id="KW-0963">Cytoplasm</keyword>
<name>A0A9X8M989_9PSED</name>
<evidence type="ECO:0000256" key="2">
    <source>
        <dbReference type="ARBA" id="ARBA00005213"/>
    </source>
</evidence>
<accession>A0A9X8M989</accession>
<evidence type="ECO:0000256" key="9">
    <source>
        <dbReference type="PIRSR" id="PIRSR006356-1"/>
    </source>
</evidence>
<dbReference type="PANTHER" id="PTHR47271">
    <property type="entry name" value="ARGININE DEIMINASE"/>
    <property type="match status" value="1"/>
</dbReference>
<dbReference type="EC" id="3.5.3.6" evidence="8"/>
<comment type="similarity">
    <text evidence="3 8">Belongs to the arginine deiminase family.</text>
</comment>
<evidence type="ECO:0000256" key="5">
    <source>
        <dbReference type="ARBA" id="ARBA00022503"/>
    </source>
</evidence>
<dbReference type="HAMAP" id="MF_00242">
    <property type="entry name" value="Arg_deiminase"/>
    <property type="match status" value="1"/>
</dbReference>
<dbReference type="Pfam" id="PF02274">
    <property type="entry name" value="ADI"/>
    <property type="match status" value="1"/>
</dbReference>